<keyword evidence="4 6" id="KW-0472">Membrane</keyword>
<keyword evidence="8" id="KW-1185">Reference proteome</keyword>
<feature type="transmembrane region" description="Helical" evidence="6">
    <location>
        <begin position="20"/>
        <end position="41"/>
    </location>
</feature>
<dbReference type="AlphaFoldDB" id="A0A1Q3B5H6"/>
<sequence length="403" mass="46327">MKPIARGGVKEEAEKHMGLLKLAQILSVLVVFVAGIILGLVTSSHINDYFRSQAQLFITNNINDVTYMPSNNSKEPPKNDNCSSPLSQCEDCLSIESFLLPKNLTHALRDDELFWRASLVPYKVEYPYSRVPKVAFMFLTRGPLPMLRLWERFFDDQDEKLFTVYVHALPGYELDVSSDSPFHGRQIPSQTVEWGTVTLADAERRLLANALLDFSNERFVLLSESCIPVYNFPTVYKYLTSSVHSFVESYDEPTRYGRGRYSRKMLPDIQLYQWRKGSQWFEIHRTLAVYVISDTKYYDLFKKYCKPACYPDEHYLPTFINMFHGSLNANRSVTWVDWSMGGPHPALYGEANITEGFIQSIRNNGTLCAYNEEQTSVCHLFARKFAPSALRPLLNLSSTVMEF</sequence>
<reference evidence="8" key="1">
    <citation type="submission" date="2016-04" db="EMBL/GenBank/DDBJ databases">
        <title>Cephalotus genome sequencing.</title>
        <authorList>
            <person name="Fukushima K."/>
            <person name="Hasebe M."/>
            <person name="Fang X."/>
        </authorList>
    </citation>
    <scope>NUCLEOTIDE SEQUENCE [LARGE SCALE GENOMIC DNA]</scope>
    <source>
        <strain evidence="8">cv. St1</strain>
    </source>
</reference>
<comment type="caution">
    <text evidence="7">The sequence shown here is derived from an EMBL/GenBank/DDBJ whole genome shotgun (WGS) entry which is preliminary data.</text>
</comment>
<protein>
    <submittedName>
        <fullName evidence="7">Branch domain-containing protein</fullName>
    </submittedName>
</protein>
<dbReference type="GO" id="GO:0016757">
    <property type="term" value="F:glycosyltransferase activity"/>
    <property type="evidence" value="ECO:0007669"/>
    <property type="project" value="UniProtKB-KW"/>
</dbReference>
<proteinExistence type="predicted"/>
<comment type="subcellular location">
    <subcellularLocation>
        <location evidence="1">Membrane</location>
        <topology evidence="1">Single-pass type II membrane protein</topology>
    </subcellularLocation>
</comment>
<dbReference type="STRING" id="3775.A0A1Q3B5H6"/>
<keyword evidence="5" id="KW-0325">Glycoprotein</keyword>
<evidence type="ECO:0000256" key="3">
    <source>
        <dbReference type="ARBA" id="ARBA00022679"/>
    </source>
</evidence>
<dbReference type="GO" id="GO:0016020">
    <property type="term" value="C:membrane"/>
    <property type="evidence" value="ECO:0007669"/>
    <property type="project" value="UniProtKB-SubCell"/>
</dbReference>
<name>A0A1Q3B5H6_CEPFO</name>
<evidence type="ECO:0000256" key="6">
    <source>
        <dbReference type="SAM" id="Phobius"/>
    </source>
</evidence>
<keyword evidence="6" id="KW-0812">Transmembrane</keyword>
<accession>A0A1Q3B5H6</accession>
<dbReference type="InterPro" id="IPR003406">
    <property type="entry name" value="Glyco_trans_14"/>
</dbReference>
<keyword evidence="6" id="KW-1133">Transmembrane helix</keyword>
<keyword evidence="3" id="KW-0808">Transferase</keyword>
<dbReference type="EMBL" id="BDDD01000302">
    <property type="protein sequence ID" value="GAV63271.1"/>
    <property type="molecule type" value="Genomic_DNA"/>
</dbReference>
<evidence type="ECO:0000256" key="4">
    <source>
        <dbReference type="ARBA" id="ARBA00023136"/>
    </source>
</evidence>
<dbReference type="InParanoid" id="A0A1Q3B5H6"/>
<dbReference type="Pfam" id="PF02485">
    <property type="entry name" value="Branch"/>
    <property type="match status" value="1"/>
</dbReference>
<dbReference type="OrthoDB" id="191334at2759"/>
<dbReference type="InterPro" id="IPR044174">
    <property type="entry name" value="BC10-like"/>
</dbReference>
<evidence type="ECO:0000313" key="8">
    <source>
        <dbReference type="Proteomes" id="UP000187406"/>
    </source>
</evidence>
<dbReference type="PANTHER" id="PTHR31042">
    <property type="entry name" value="CORE-2/I-BRANCHING BETA-1,6-N-ACETYLGLUCOSAMINYLTRANSFERASE FAMILY PROTEIN-RELATED"/>
    <property type="match status" value="1"/>
</dbReference>
<keyword evidence="2" id="KW-0328">Glycosyltransferase</keyword>
<dbReference type="FunCoup" id="A0A1Q3B5H6">
    <property type="interactions" value="316"/>
</dbReference>
<dbReference type="PANTHER" id="PTHR31042:SF3">
    <property type="entry name" value="OS08G0110400 PROTEIN"/>
    <property type="match status" value="1"/>
</dbReference>
<gene>
    <name evidence="7" type="ORF">CFOL_v3_06791</name>
</gene>
<organism evidence="7 8">
    <name type="scientific">Cephalotus follicularis</name>
    <name type="common">Albany pitcher plant</name>
    <dbReference type="NCBI Taxonomy" id="3775"/>
    <lineage>
        <taxon>Eukaryota</taxon>
        <taxon>Viridiplantae</taxon>
        <taxon>Streptophyta</taxon>
        <taxon>Embryophyta</taxon>
        <taxon>Tracheophyta</taxon>
        <taxon>Spermatophyta</taxon>
        <taxon>Magnoliopsida</taxon>
        <taxon>eudicotyledons</taxon>
        <taxon>Gunneridae</taxon>
        <taxon>Pentapetalae</taxon>
        <taxon>rosids</taxon>
        <taxon>fabids</taxon>
        <taxon>Oxalidales</taxon>
        <taxon>Cephalotaceae</taxon>
        <taxon>Cephalotus</taxon>
    </lineage>
</organism>
<evidence type="ECO:0000256" key="1">
    <source>
        <dbReference type="ARBA" id="ARBA00004606"/>
    </source>
</evidence>
<evidence type="ECO:0000313" key="7">
    <source>
        <dbReference type="EMBL" id="GAV63271.1"/>
    </source>
</evidence>
<evidence type="ECO:0000256" key="5">
    <source>
        <dbReference type="ARBA" id="ARBA00023180"/>
    </source>
</evidence>
<dbReference type="Proteomes" id="UP000187406">
    <property type="component" value="Unassembled WGS sequence"/>
</dbReference>
<evidence type="ECO:0000256" key="2">
    <source>
        <dbReference type="ARBA" id="ARBA00022676"/>
    </source>
</evidence>